<protein>
    <submittedName>
        <fullName evidence="1">Uncharacterized protein</fullName>
    </submittedName>
</protein>
<dbReference type="Proteomes" id="UP001396334">
    <property type="component" value="Unassembled WGS sequence"/>
</dbReference>
<dbReference type="EMBL" id="JBBPBN010000025">
    <property type="protein sequence ID" value="KAK9008817.1"/>
    <property type="molecule type" value="Genomic_DNA"/>
</dbReference>
<evidence type="ECO:0000313" key="1">
    <source>
        <dbReference type="EMBL" id="KAK9008817.1"/>
    </source>
</evidence>
<accession>A0ABR2R7A6</accession>
<gene>
    <name evidence="1" type="ORF">V6N11_080295</name>
</gene>
<keyword evidence="2" id="KW-1185">Reference proteome</keyword>
<name>A0ABR2R7A6_9ROSI</name>
<comment type="caution">
    <text evidence="1">The sequence shown here is derived from an EMBL/GenBank/DDBJ whole genome shotgun (WGS) entry which is preliminary data.</text>
</comment>
<sequence>MSSRGLKLVVPPEMQQNPCLKLNNGESLRGMPCGQQIILLLCLFCTFVCSAPQNAVAMQLTWVFPHVNRQLAQKSTFRLGQVQPLSFSFGCPLVHQCCSIDVLTILLKYCSISSFSVLVTTYMHITAKQHLSHAIPTLHKQKG</sequence>
<organism evidence="1 2">
    <name type="scientific">Hibiscus sabdariffa</name>
    <name type="common">roselle</name>
    <dbReference type="NCBI Taxonomy" id="183260"/>
    <lineage>
        <taxon>Eukaryota</taxon>
        <taxon>Viridiplantae</taxon>
        <taxon>Streptophyta</taxon>
        <taxon>Embryophyta</taxon>
        <taxon>Tracheophyta</taxon>
        <taxon>Spermatophyta</taxon>
        <taxon>Magnoliopsida</taxon>
        <taxon>eudicotyledons</taxon>
        <taxon>Gunneridae</taxon>
        <taxon>Pentapetalae</taxon>
        <taxon>rosids</taxon>
        <taxon>malvids</taxon>
        <taxon>Malvales</taxon>
        <taxon>Malvaceae</taxon>
        <taxon>Malvoideae</taxon>
        <taxon>Hibiscus</taxon>
    </lineage>
</organism>
<evidence type="ECO:0000313" key="2">
    <source>
        <dbReference type="Proteomes" id="UP001396334"/>
    </source>
</evidence>
<proteinExistence type="predicted"/>
<reference evidence="1 2" key="1">
    <citation type="journal article" date="2024" name="G3 (Bethesda)">
        <title>Genome assembly of Hibiscus sabdariffa L. provides insights into metabolisms of medicinal natural products.</title>
        <authorList>
            <person name="Kim T."/>
        </authorList>
    </citation>
    <scope>NUCLEOTIDE SEQUENCE [LARGE SCALE GENOMIC DNA]</scope>
    <source>
        <strain evidence="1">TK-2024</strain>
        <tissue evidence="1">Old leaves</tissue>
    </source>
</reference>